<dbReference type="Pfam" id="PF09981">
    <property type="entry name" value="DUF2218"/>
    <property type="match status" value="1"/>
</dbReference>
<accession>A0ABU5DTL7</accession>
<gene>
    <name evidence="1" type="ORF">SMD31_02000</name>
</gene>
<evidence type="ECO:0000313" key="2">
    <source>
        <dbReference type="Proteomes" id="UP001271769"/>
    </source>
</evidence>
<dbReference type="EMBL" id="JAXCLX010000001">
    <property type="protein sequence ID" value="MDY0870669.1"/>
    <property type="molecule type" value="Genomic_DNA"/>
</dbReference>
<evidence type="ECO:0000313" key="1">
    <source>
        <dbReference type="EMBL" id="MDY0870669.1"/>
    </source>
</evidence>
<comment type="caution">
    <text evidence="1">The sequence shown here is derived from an EMBL/GenBank/DDBJ whole genome shotgun (WGS) entry which is preliminary data.</text>
</comment>
<reference evidence="1 2" key="1">
    <citation type="journal article" date="2013" name="Antonie Van Leeuwenhoek">
        <title>Dongia rigui sp. nov., isolated from freshwater of a large wetland in Korea.</title>
        <authorList>
            <person name="Baik K.S."/>
            <person name="Hwang Y.M."/>
            <person name="Choi J.S."/>
            <person name="Kwon J."/>
            <person name="Seong C.N."/>
        </authorList>
    </citation>
    <scope>NUCLEOTIDE SEQUENCE [LARGE SCALE GENOMIC DNA]</scope>
    <source>
        <strain evidence="1 2">04SU4-P</strain>
    </source>
</reference>
<protein>
    <submittedName>
        <fullName evidence="1">DUF2218 domain-containing protein</fullName>
    </submittedName>
</protein>
<name>A0ABU5DTL7_9PROT</name>
<dbReference type="InterPro" id="IPR014543">
    <property type="entry name" value="UCP028291"/>
</dbReference>
<organism evidence="1 2">
    <name type="scientific">Dongia rigui</name>
    <dbReference type="NCBI Taxonomy" id="940149"/>
    <lineage>
        <taxon>Bacteria</taxon>
        <taxon>Pseudomonadati</taxon>
        <taxon>Pseudomonadota</taxon>
        <taxon>Alphaproteobacteria</taxon>
        <taxon>Rhodospirillales</taxon>
        <taxon>Dongiaceae</taxon>
        <taxon>Dongia</taxon>
    </lineage>
</organism>
<dbReference type="PIRSF" id="PIRSF028291">
    <property type="entry name" value="UCP028291"/>
    <property type="match status" value="1"/>
</dbReference>
<dbReference type="Gene3D" id="3.30.310.50">
    <property type="entry name" value="Alpha-D-phosphohexomutase, C-terminal domain"/>
    <property type="match status" value="1"/>
</dbReference>
<sequence>MMMATTNTAATTTVAANTNALPLSSVARVPTDKAARYMGQLCKHFAHKIPATFDADTGRIEFSIGVCELAVAKDALALHVSAATEETLAQMEDVIARHLLRFAFRDELVVTWQRGA</sequence>
<keyword evidence="2" id="KW-1185">Reference proteome</keyword>
<dbReference type="Proteomes" id="UP001271769">
    <property type="component" value="Unassembled WGS sequence"/>
</dbReference>
<proteinExistence type="predicted"/>
<dbReference type="RefSeq" id="WP_320498966.1">
    <property type="nucleotide sequence ID" value="NZ_JAXCLX010000001.1"/>
</dbReference>